<dbReference type="Proteomes" id="UP000593758">
    <property type="component" value="Chromosome"/>
</dbReference>
<evidence type="ECO:0000259" key="3">
    <source>
        <dbReference type="Pfam" id="PF10708"/>
    </source>
</evidence>
<proteinExistence type="predicted"/>
<evidence type="ECO:0000313" key="4">
    <source>
        <dbReference type="EMBL" id="QOR69552.1"/>
    </source>
</evidence>
<evidence type="ECO:0000313" key="5">
    <source>
        <dbReference type="Proteomes" id="UP000593758"/>
    </source>
</evidence>
<dbReference type="RefSeq" id="WP_193496010.1">
    <property type="nucleotide sequence ID" value="NZ_CP063169.1"/>
</dbReference>
<dbReference type="AlphaFoldDB" id="A0A7M1SS07"/>
<gene>
    <name evidence="4" type="ORF">IM660_12785</name>
</gene>
<organism evidence="4 5">
    <name type="scientific">Ruania alkalisoli</name>
    <dbReference type="NCBI Taxonomy" id="2779775"/>
    <lineage>
        <taxon>Bacteria</taxon>
        <taxon>Bacillati</taxon>
        <taxon>Actinomycetota</taxon>
        <taxon>Actinomycetes</taxon>
        <taxon>Micrococcales</taxon>
        <taxon>Ruaniaceae</taxon>
        <taxon>Ruania</taxon>
    </lineage>
</organism>
<protein>
    <submittedName>
        <fullName evidence="4">DUF2510 domain-containing protein</fullName>
    </submittedName>
</protein>
<reference evidence="4 5" key="1">
    <citation type="submission" date="2020-10" db="EMBL/GenBank/DDBJ databases">
        <title>Haloactinobacterium sp. RN3S43, a bacterium isolated from saline soil.</title>
        <authorList>
            <person name="Sun J.-Q."/>
        </authorList>
    </citation>
    <scope>NUCLEOTIDE SEQUENCE [LARGE SCALE GENOMIC DNA]</scope>
    <source>
        <strain evidence="4 5">RN3S43</strain>
    </source>
</reference>
<dbReference type="InterPro" id="IPR018929">
    <property type="entry name" value="DUF2510"/>
</dbReference>
<feature type="domain" description="DUF2510" evidence="3">
    <location>
        <begin position="6"/>
        <end position="36"/>
    </location>
</feature>
<keyword evidence="2" id="KW-0812">Transmembrane</keyword>
<keyword evidence="5" id="KW-1185">Reference proteome</keyword>
<evidence type="ECO:0000256" key="1">
    <source>
        <dbReference type="SAM" id="MobiDB-lite"/>
    </source>
</evidence>
<sequence>MNEQAPGWYPDPAGENQQRYWDGDSWTEYYRPLLPSQTEPSGPQSAYEDYPYLESVTHRRPDVMVTPGTPGGWQSSSAWGTPDEGRESGGTKVFGSGVRSTPGGVAAVASLVVLALLLVTGITWWALSGSREPDTPGPTSGPTGGSGSVTTGTVALGEETPAQVGAGGVWEGALSVDEPVVLIVDVRSDTGAEDLEMTVEDAAGNQVTAGDDRGRELAEELDGSSLDPLVAVSLEAGEYTVVVSELDGFASEFSVRTTEVADQVAMREPTRAAVPSGGYWAGSIELPDAGEYVVDVEDSSSGDPVLLTLDADGRVRGNDDRDPDNEDRNPLLESDFPAGTLVVIVTEWSGDATDVTVTVSES</sequence>
<accession>A0A7M1SS07</accession>
<dbReference type="Pfam" id="PF10708">
    <property type="entry name" value="DUF2510"/>
    <property type="match status" value="1"/>
</dbReference>
<keyword evidence="2" id="KW-1133">Transmembrane helix</keyword>
<name>A0A7M1SS07_9MICO</name>
<feature type="region of interest" description="Disordered" evidence="1">
    <location>
        <begin position="67"/>
        <end position="95"/>
    </location>
</feature>
<feature type="transmembrane region" description="Helical" evidence="2">
    <location>
        <begin position="105"/>
        <end position="127"/>
    </location>
</feature>
<feature type="compositionally biased region" description="Basic and acidic residues" evidence="1">
    <location>
        <begin position="311"/>
        <end position="330"/>
    </location>
</feature>
<dbReference type="EMBL" id="CP063169">
    <property type="protein sequence ID" value="QOR69552.1"/>
    <property type="molecule type" value="Genomic_DNA"/>
</dbReference>
<feature type="region of interest" description="Disordered" evidence="1">
    <location>
        <begin position="130"/>
        <end position="152"/>
    </location>
</feature>
<dbReference type="KEGG" id="halt:IM660_12785"/>
<keyword evidence="2" id="KW-0472">Membrane</keyword>
<evidence type="ECO:0000256" key="2">
    <source>
        <dbReference type="SAM" id="Phobius"/>
    </source>
</evidence>
<feature type="region of interest" description="Disordered" evidence="1">
    <location>
        <begin position="296"/>
        <end position="333"/>
    </location>
</feature>